<protein>
    <submittedName>
        <fullName evidence="1">Uncharacterized protein</fullName>
    </submittedName>
</protein>
<sequence>MIARISVLYYNLKSEFLLNCDKYNMSIEEATRCENESKLQ</sequence>
<accession>A0A8S5U3Q2</accession>
<organism evidence="1">
    <name type="scientific">Siphoviridae sp. ctSA812</name>
    <dbReference type="NCBI Taxonomy" id="2825508"/>
    <lineage>
        <taxon>Viruses</taxon>
        <taxon>Duplodnaviria</taxon>
        <taxon>Heunggongvirae</taxon>
        <taxon>Uroviricota</taxon>
        <taxon>Caudoviricetes</taxon>
    </lineage>
</organism>
<dbReference type="EMBL" id="BK016000">
    <property type="protein sequence ID" value="DAF89030.1"/>
    <property type="molecule type" value="Genomic_DNA"/>
</dbReference>
<reference evidence="1" key="1">
    <citation type="journal article" date="2021" name="Proc. Natl. Acad. Sci. U.S.A.">
        <title>A Catalog of Tens of Thousands of Viruses from Human Metagenomes Reveals Hidden Associations with Chronic Diseases.</title>
        <authorList>
            <person name="Tisza M.J."/>
            <person name="Buck C.B."/>
        </authorList>
    </citation>
    <scope>NUCLEOTIDE SEQUENCE</scope>
    <source>
        <strain evidence="1">CtSA812</strain>
    </source>
</reference>
<evidence type="ECO:0000313" key="1">
    <source>
        <dbReference type="EMBL" id="DAF89030.1"/>
    </source>
</evidence>
<proteinExistence type="predicted"/>
<name>A0A8S5U3Q2_9CAUD</name>